<dbReference type="InterPro" id="IPR012840">
    <property type="entry name" value="NrdG2"/>
</dbReference>
<feature type="domain" description="Radical SAM core" evidence="7">
    <location>
        <begin position="12"/>
        <end position="227"/>
    </location>
</feature>
<dbReference type="InterPro" id="IPR034457">
    <property type="entry name" value="Organic_radical-activating"/>
</dbReference>
<dbReference type="Pfam" id="PF04055">
    <property type="entry name" value="Radical_SAM"/>
    <property type="match status" value="1"/>
</dbReference>
<sequence length="227" mass="25729">MFGGLLRFSLIDYPGELAAVVFTLGCNFRCPYCHNPELIDGTSARIDEGEILSFLEKRKGKLTAVSITGGEPTLHKDRLFKFIQKLKKLGYKVKLDTNGTNPEIISKLLNSNLLDYIAMDVKAPLEKYSDVVDVKVNIEAIKTSINTIKNSQIAYEFRTTVVRDIITQQDIDEISKIIQGSNLFCIQNFIPSKTLNPLFKEKSGYSNKELEEMKKNAQKWVKNCILR</sequence>
<dbReference type="InterPro" id="IPR013785">
    <property type="entry name" value="Aldolase_TIM"/>
</dbReference>
<dbReference type="GO" id="GO:0051539">
    <property type="term" value="F:4 iron, 4 sulfur cluster binding"/>
    <property type="evidence" value="ECO:0007669"/>
    <property type="project" value="UniProtKB-KW"/>
</dbReference>
<dbReference type="HOGENOM" id="CLU_078147_2_1_7"/>
<dbReference type="PANTHER" id="PTHR30352">
    <property type="entry name" value="PYRUVATE FORMATE-LYASE-ACTIVATING ENZYME"/>
    <property type="match status" value="1"/>
</dbReference>
<evidence type="ECO:0000256" key="6">
    <source>
        <dbReference type="ARBA" id="ARBA00023014"/>
    </source>
</evidence>
<proteinExistence type="predicted"/>
<evidence type="ECO:0000256" key="1">
    <source>
        <dbReference type="ARBA" id="ARBA00001966"/>
    </source>
</evidence>
<gene>
    <name evidence="8" type="ordered locus">Hipma_1145</name>
</gene>
<keyword evidence="4" id="KW-0479">Metal-binding</keyword>
<keyword evidence="5" id="KW-0408">Iron</keyword>
<dbReference type="Gene3D" id="3.20.20.70">
    <property type="entry name" value="Aldolase class I"/>
    <property type="match status" value="1"/>
</dbReference>
<dbReference type="Proteomes" id="UP000008139">
    <property type="component" value="Chromosome"/>
</dbReference>
<dbReference type="STRING" id="760142.Hipma_1145"/>
<evidence type="ECO:0000256" key="4">
    <source>
        <dbReference type="ARBA" id="ARBA00022723"/>
    </source>
</evidence>
<dbReference type="PROSITE" id="PS51918">
    <property type="entry name" value="RADICAL_SAM"/>
    <property type="match status" value="1"/>
</dbReference>
<dbReference type="GO" id="GO:0046872">
    <property type="term" value="F:metal ion binding"/>
    <property type="evidence" value="ECO:0007669"/>
    <property type="project" value="UniProtKB-KW"/>
</dbReference>
<keyword evidence="6" id="KW-0411">Iron-sulfur</keyword>
<dbReference type="SFLD" id="SFLDS00029">
    <property type="entry name" value="Radical_SAM"/>
    <property type="match status" value="2"/>
</dbReference>
<dbReference type="InterPro" id="IPR007197">
    <property type="entry name" value="rSAM"/>
</dbReference>
<evidence type="ECO:0000259" key="7">
    <source>
        <dbReference type="PROSITE" id="PS51918"/>
    </source>
</evidence>
<evidence type="ECO:0000256" key="3">
    <source>
        <dbReference type="ARBA" id="ARBA00022691"/>
    </source>
</evidence>
<keyword evidence="3" id="KW-0949">S-adenosyl-L-methionine</keyword>
<evidence type="ECO:0000313" key="9">
    <source>
        <dbReference type="Proteomes" id="UP000008139"/>
    </source>
</evidence>
<dbReference type="eggNOG" id="COG1180">
    <property type="taxonomic scope" value="Bacteria"/>
</dbReference>
<dbReference type="InterPro" id="IPR058240">
    <property type="entry name" value="rSAM_sf"/>
</dbReference>
<dbReference type="NCBIfam" id="TIGR02495">
    <property type="entry name" value="NrdG2"/>
    <property type="match status" value="1"/>
</dbReference>
<accession>F2LWK1</accession>
<dbReference type="GO" id="GO:0003824">
    <property type="term" value="F:catalytic activity"/>
    <property type="evidence" value="ECO:0007669"/>
    <property type="project" value="InterPro"/>
</dbReference>
<dbReference type="PANTHER" id="PTHR30352:SF13">
    <property type="entry name" value="GLYCYL-RADICAL ENZYME ACTIVATING ENZYME YJJW-RELATED"/>
    <property type="match status" value="1"/>
</dbReference>
<dbReference type="SUPFAM" id="SSF102114">
    <property type="entry name" value="Radical SAM enzymes"/>
    <property type="match status" value="1"/>
</dbReference>
<dbReference type="SFLD" id="SFLDG01094">
    <property type="entry name" value="Uncharacterised_Radical_SAM_Su"/>
    <property type="match status" value="1"/>
</dbReference>
<dbReference type="EMBL" id="CP002606">
    <property type="protein sequence ID" value="AEA34110.1"/>
    <property type="molecule type" value="Genomic_DNA"/>
</dbReference>
<evidence type="ECO:0000313" key="8">
    <source>
        <dbReference type="EMBL" id="AEA34110.1"/>
    </source>
</evidence>
<comment type="cofactor">
    <cofactor evidence="1">
        <name>[4Fe-4S] cluster</name>
        <dbReference type="ChEBI" id="CHEBI:49883"/>
    </cofactor>
</comment>
<dbReference type="KEGG" id="hmr:Hipma_1145"/>
<dbReference type="CDD" id="cd01335">
    <property type="entry name" value="Radical_SAM"/>
    <property type="match status" value="1"/>
</dbReference>
<dbReference type="AlphaFoldDB" id="F2LWK1"/>
<dbReference type="RefSeq" id="WP_013682148.1">
    <property type="nucleotide sequence ID" value="NC_015318.1"/>
</dbReference>
<protein>
    <submittedName>
        <fullName evidence="8">Anaerobic ribonucleoside-triphosphate reductase activating protein</fullName>
    </submittedName>
</protein>
<dbReference type="SFLD" id="SFLDG01067">
    <property type="entry name" value="SPASM/twitch_domain_containing"/>
    <property type="match status" value="1"/>
</dbReference>
<keyword evidence="2" id="KW-0004">4Fe-4S</keyword>
<keyword evidence="9" id="KW-1185">Reference proteome</keyword>
<name>F2LWK1_HIPMA</name>
<organism evidence="8 9">
    <name type="scientific">Hippea maritima (strain ATCC 700847 / DSM 10411 / MH2)</name>
    <dbReference type="NCBI Taxonomy" id="760142"/>
    <lineage>
        <taxon>Bacteria</taxon>
        <taxon>Pseudomonadati</taxon>
        <taxon>Campylobacterota</taxon>
        <taxon>Desulfurellia</taxon>
        <taxon>Desulfurellales</taxon>
        <taxon>Hippeaceae</taxon>
        <taxon>Hippea</taxon>
    </lineage>
</organism>
<reference evidence="9" key="2">
    <citation type="submission" date="2011-03" db="EMBL/GenBank/DDBJ databases">
        <title>The complete genome of Hippea maritima DSM 10411.</title>
        <authorList>
            <consortium name="US DOE Joint Genome Institute (JGI-PGF)"/>
            <person name="Lucas S."/>
            <person name="Copeland A."/>
            <person name="Lapidus A."/>
            <person name="Bruce D."/>
            <person name="Goodwin L."/>
            <person name="Pitluck S."/>
            <person name="Peters L."/>
            <person name="Kyrpides N."/>
            <person name="Mavromatis K."/>
            <person name="Pagani I."/>
            <person name="Ivanova N."/>
            <person name="Mikhailova N."/>
            <person name="Lu M."/>
            <person name="Detter J.C."/>
            <person name="Tapia R."/>
            <person name="Han C."/>
            <person name="Land M."/>
            <person name="Hauser L."/>
            <person name="Markowitz V."/>
            <person name="Cheng J.-F."/>
            <person name="Hugenholtz P."/>
            <person name="Woyke T."/>
            <person name="Wu D."/>
            <person name="Spring S."/>
            <person name="Schroeder M."/>
            <person name="Brambilla E."/>
            <person name="Klenk H.-P."/>
            <person name="Eisen J.A."/>
        </authorList>
    </citation>
    <scope>NUCLEOTIDE SEQUENCE [LARGE SCALE GENOMIC DNA]</scope>
    <source>
        <strain evidence="9">ATCC 700847 / DSM 10411 / MH2</strain>
    </source>
</reference>
<reference evidence="8 9" key="1">
    <citation type="journal article" date="2011" name="Stand. Genomic Sci.">
        <title>Complete genome sequence of the thermophilic sulfur-reducer Hippea maritima type strain (MH(2)).</title>
        <authorList>
            <person name="Huntemann M."/>
            <person name="Lu M."/>
            <person name="Nolan M."/>
            <person name="Lapidus A."/>
            <person name="Lucas S."/>
            <person name="Hammon N."/>
            <person name="Deshpande S."/>
            <person name="Cheng J.F."/>
            <person name="Tapia R."/>
            <person name="Han C."/>
            <person name="Goodwin L."/>
            <person name="Pitluck S."/>
            <person name="Liolios K."/>
            <person name="Pagani I."/>
            <person name="Ivanova N."/>
            <person name="Ovchinikova G."/>
            <person name="Pati A."/>
            <person name="Chen A."/>
            <person name="Palaniappan K."/>
            <person name="Land M."/>
            <person name="Hauser L."/>
            <person name="Jeffries C.D."/>
            <person name="Detter J.C."/>
            <person name="Brambilla E.M."/>
            <person name="Rohde M."/>
            <person name="Spring S."/>
            <person name="Goker M."/>
            <person name="Woyke T."/>
            <person name="Bristow J."/>
            <person name="Eisen J.A."/>
            <person name="Markowitz V."/>
            <person name="Hugenholtz P."/>
            <person name="Kyrpides N.C."/>
            <person name="Klenk H.P."/>
            <person name="Mavromatis K."/>
        </authorList>
    </citation>
    <scope>NUCLEOTIDE SEQUENCE [LARGE SCALE GENOMIC DNA]</scope>
    <source>
        <strain evidence="9">ATCC 700847 / DSM 10411 / MH2</strain>
    </source>
</reference>
<dbReference type="InParanoid" id="F2LWK1"/>
<evidence type="ECO:0000256" key="2">
    <source>
        <dbReference type="ARBA" id="ARBA00022485"/>
    </source>
</evidence>
<evidence type="ECO:0000256" key="5">
    <source>
        <dbReference type="ARBA" id="ARBA00023004"/>
    </source>
</evidence>